<dbReference type="PANTHER" id="PTHR43477">
    <property type="entry name" value="DIHYDROANTICAPSIN 7-DEHYDROGENASE"/>
    <property type="match status" value="1"/>
</dbReference>
<name>A0A0D1XNL7_9PEZI</name>
<reference evidence="3 4" key="1">
    <citation type="submission" date="2015-01" db="EMBL/GenBank/DDBJ databases">
        <title>The Genome Sequence of Ochroconis gallopava CBS43764.</title>
        <authorList>
            <consortium name="The Broad Institute Genomics Platform"/>
            <person name="Cuomo C."/>
            <person name="de Hoog S."/>
            <person name="Gorbushina A."/>
            <person name="Stielow B."/>
            <person name="Teixiera M."/>
            <person name="Abouelleil A."/>
            <person name="Chapman S.B."/>
            <person name="Priest M."/>
            <person name="Young S.K."/>
            <person name="Wortman J."/>
            <person name="Nusbaum C."/>
            <person name="Birren B."/>
        </authorList>
    </citation>
    <scope>NUCLEOTIDE SEQUENCE [LARGE SCALE GENOMIC DNA]</scope>
    <source>
        <strain evidence="3 4">CBS 43764</strain>
    </source>
</reference>
<dbReference type="HOGENOM" id="CLU_010194_1_0_1"/>
<dbReference type="CDD" id="cd05233">
    <property type="entry name" value="SDR_c"/>
    <property type="match status" value="1"/>
</dbReference>
<dbReference type="EMBL" id="KN847541">
    <property type="protein sequence ID" value="KIW04166.1"/>
    <property type="molecule type" value="Genomic_DNA"/>
</dbReference>
<dbReference type="GO" id="GO:0019290">
    <property type="term" value="P:siderophore biosynthetic process"/>
    <property type="evidence" value="ECO:0007669"/>
    <property type="project" value="InterPro"/>
</dbReference>
<protein>
    <submittedName>
        <fullName evidence="3">Uncharacterized protein</fullName>
    </submittedName>
</protein>
<dbReference type="InterPro" id="IPR002347">
    <property type="entry name" value="SDR_fam"/>
</dbReference>
<dbReference type="Gene3D" id="3.40.50.720">
    <property type="entry name" value="NAD(P)-binding Rossmann-like Domain"/>
    <property type="match status" value="2"/>
</dbReference>
<sequence>MGSEPGSITMFDSERSGKVLSITGTASGMGLQTAKFLASKGCKLCIADIQERVLKKAKADIEANNGAGTCIAVKTDVRSQSQVDPGEVKHGRLLVTFIIVRTSLLLTEDWQFVLDVNLTGMTNRLRAQIPNLKNGAAIVNFASVSGQRAGPVNTFMMRETDNTGHIDMNFASLLALNGVGEVQDFANLIEFLLSDKSCFITGGTISINGGWI</sequence>
<proteinExistence type="inferred from homology"/>
<evidence type="ECO:0000313" key="4">
    <source>
        <dbReference type="Proteomes" id="UP000053259"/>
    </source>
</evidence>
<evidence type="ECO:0000256" key="1">
    <source>
        <dbReference type="ARBA" id="ARBA00006484"/>
    </source>
</evidence>
<evidence type="ECO:0000313" key="3">
    <source>
        <dbReference type="EMBL" id="KIW04166.1"/>
    </source>
</evidence>
<organism evidence="3 4">
    <name type="scientific">Verruconis gallopava</name>
    <dbReference type="NCBI Taxonomy" id="253628"/>
    <lineage>
        <taxon>Eukaryota</taxon>
        <taxon>Fungi</taxon>
        <taxon>Dikarya</taxon>
        <taxon>Ascomycota</taxon>
        <taxon>Pezizomycotina</taxon>
        <taxon>Dothideomycetes</taxon>
        <taxon>Pleosporomycetidae</taxon>
        <taxon>Venturiales</taxon>
        <taxon>Sympoventuriaceae</taxon>
        <taxon>Verruconis</taxon>
    </lineage>
</organism>
<dbReference type="AlphaFoldDB" id="A0A0D1XNL7"/>
<dbReference type="STRING" id="253628.A0A0D1XNL7"/>
<accession>A0A0D1XNL7</accession>
<evidence type="ECO:0000256" key="2">
    <source>
        <dbReference type="ARBA" id="ARBA00023002"/>
    </source>
</evidence>
<keyword evidence="4" id="KW-1185">Reference proteome</keyword>
<dbReference type="PRINTS" id="PR01397">
    <property type="entry name" value="DHBDHDRGNASE"/>
</dbReference>
<dbReference type="GeneID" id="27312455"/>
<dbReference type="InterPro" id="IPR036291">
    <property type="entry name" value="NAD(P)-bd_dom_sf"/>
</dbReference>
<dbReference type="OrthoDB" id="1669814at2759"/>
<dbReference type="Proteomes" id="UP000053259">
    <property type="component" value="Unassembled WGS sequence"/>
</dbReference>
<dbReference type="Pfam" id="PF00106">
    <property type="entry name" value="adh_short"/>
    <property type="match status" value="1"/>
</dbReference>
<dbReference type="GO" id="GO:0008667">
    <property type="term" value="F:2,3-dihydro-2,3-dihydroxybenzoate dehydrogenase activity"/>
    <property type="evidence" value="ECO:0007669"/>
    <property type="project" value="InterPro"/>
</dbReference>
<dbReference type="InterPro" id="IPR051122">
    <property type="entry name" value="SDR_DHRS6-like"/>
</dbReference>
<dbReference type="PANTHER" id="PTHR43477:SF1">
    <property type="entry name" value="DIHYDROANTICAPSIN 7-DEHYDROGENASE"/>
    <property type="match status" value="1"/>
</dbReference>
<dbReference type="RefSeq" id="XP_016214035.1">
    <property type="nucleotide sequence ID" value="XM_016357833.1"/>
</dbReference>
<keyword evidence="2" id="KW-0560">Oxidoreductase</keyword>
<gene>
    <name evidence="3" type="ORF">PV09_04482</name>
</gene>
<dbReference type="InParanoid" id="A0A0D1XNL7"/>
<comment type="similarity">
    <text evidence="1">Belongs to the short-chain dehydrogenases/reductases (SDR) family.</text>
</comment>
<dbReference type="VEuPathDB" id="FungiDB:PV09_04482"/>
<dbReference type="Pfam" id="PF13561">
    <property type="entry name" value="adh_short_C2"/>
    <property type="match status" value="1"/>
</dbReference>
<dbReference type="InterPro" id="IPR003560">
    <property type="entry name" value="DHB_DH"/>
</dbReference>
<dbReference type="SUPFAM" id="SSF51735">
    <property type="entry name" value="NAD(P)-binding Rossmann-fold domains"/>
    <property type="match status" value="1"/>
</dbReference>